<gene>
    <name evidence="2" type="ORF">Zmor_024867</name>
</gene>
<proteinExistence type="predicted"/>
<organism evidence="2 3">
    <name type="scientific">Zophobas morio</name>
    <dbReference type="NCBI Taxonomy" id="2755281"/>
    <lineage>
        <taxon>Eukaryota</taxon>
        <taxon>Metazoa</taxon>
        <taxon>Ecdysozoa</taxon>
        <taxon>Arthropoda</taxon>
        <taxon>Hexapoda</taxon>
        <taxon>Insecta</taxon>
        <taxon>Pterygota</taxon>
        <taxon>Neoptera</taxon>
        <taxon>Endopterygota</taxon>
        <taxon>Coleoptera</taxon>
        <taxon>Polyphaga</taxon>
        <taxon>Cucujiformia</taxon>
        <taxon>Tenebrionidae</taxon>
        <taxon>Zophobas</taxon>
    </lineage>
</organism>
<comment type="caution">
    <text evidence="2">The sequence shown here is derived from an EMBL/GenBank/DDBJ whole genome shotgun (WGS) entry which is preliminary data.</text>
</comment>
<evidence type="ECO:0000313" key="2">
    <source>
        <dbReference type="EMBL" id="KAJ3642049.1"/>
    </source>
</evidence>
<feature type="region of interest" description="Disordered" evidence="1">
    <location>
        <begin position="55"/>
        <end position="74"/>
    </location>
</feature>
<protein>
    <submittedName>
        <fullName evidence="2">Uncharacterized protein</fullName>
    </submittedName>
</protein>
<sequence>MRKQILDRTTSLHFNSPKNRLNNSTHDINFELSPALKSHHFFTLAIYQIYSPTDPAVSSTRGRRRRRHQEMAASFRRPQTQFGDAKLPAHHVASTPLAEHIAPRPPYKLSVMYNVNTLK</sequence>
<name>A0AA38HR20_9CUCU</name>
<evidence type="ECO:0000256" key="1">
    <source>
        <dbReference type="SAM" id="MobiDB-lite"/>
    </source>
</evidence>
<evidence type="ECO:0000313" key="3">
    <source>
        <dbReference type="Proteomes" id="UP001168821"/>
    </source>
</evidence>
<reference evidence="2" key="1">
    <citation type="journal article" date="2023" name="G3 (Bethesda)">
        <title>Whole genome assemblies of Zophobas morio and Tenebrio molitor.</title>
        <authorList>
            <person name="Kaur S."/>
            <person name="Stinson S.A."/>
            <person name="diCenzo G.C."/>
        </authorList>
    </citation>
    <scope>NUCLEOTIDE SEQUENCE</scope>
    <source>
        <strain evidence="2">QUZm001</strain>
    </source>
</reference>
<dbReference type="Proteomes" id="UP001168821">
    <property type="component" value="Unassembled WGS sequence"/>
</dbReference>
<accession>A0AA38HR20</accession>
<dbReference type="EMBL" id="JALNTZ010000008">
    <property type="protein sequence ID" value="KAJ3642049.1"/>
    <property type="molecule type" value="Genomic_DNA"/>
</dbReference>
<keyword evidence="3" id="KW-1185">Reference proteome</keyword>
<dbReference type="AlphaFoldDB" id="A0AA38HR20"/>